<protein>
    <recommendedName>
        <fullName evidence="1">N-acetyltransferase domain-containing protein</fullName>
    </recommendedName>
</protein>
<dbReference type="Gene3D" id="3.40.630.30">
    <property type="match status" value="1"/>
</dbReference>
<evidence type="ECO:0000259" key="1">
    <source>
        <dbReference type="PROSITE" id="PS51186"/>
    </source>
</evidence>
<dbReference type="PROSITE" id="PS51186">
    <property type="entry name" value="GNAT"/>
    <property type="match status" value="1"/>
</dbReference>
<name>A0A3B0RKY9_9ZZZZ</name>
<evidence type="ECO:0000313" key="2">
    <source>
        <dbReference type="EMBL" id="VAV89426.1"/>
    </source>
</evidence>
<dbReference type="EMBL" id="UOED01000046">
    <property type="protein sequence ID" value="VAV89426.1"/>
    <property type="molecule type" value="Genomic_DNA"/>
</dbReference>
<dbReference type="InterPro" id="IPR000182">
    <property type="entry name" value="GNAT_dom"/>
</dbReference>
<feature type="domain" description="N-acetyltransferase" evidence="1">
    <location>
        <begin position="9"/>
        <end position="187"/>
    </location>
</feature>
<proteinExistence type="predicted"/>
<dbReference type="SUPFAM" id="SSF55729">
    <property type="entry name" value="Acyl-CoA N-acyltransferases (Nat)"/>
    <property type="match status" value="1"/>
</dbReference>
<gene>
    <name evidence="2" type="ORF">MNBD_ALPHA02-472</name>
</gene>
<dbReference type="GO" id="GO:0016747">
    <property type="term" value="F:acyltransferase activity, transferring groups other than amino-acyl groups"/>
    <property type="evidence" value="ECO:0007669"/>
    <property type="project" value="InterPro"/>
</dbReference>
<accession>A0A3B0RKY9</accession>
<dbReference type="Pfam" id="PF13302">
    <property type="entry name" value="Acetyltransf_3"/>
    <property type="match status" value="1"/>
</dbReference>
<reference evidence="2" key="1">
    <citation type="submission" date="2018-06" db="EMBL/GenBank/DDBJ databases">
        <authorList>
            <person name="Zhirakovskaya E."/>
        </authorList>
    </citation>
    <scope>NUCLEOTIDE SEQUENCE</scope>
</reference>
<dbReference type="AlphaFoldDB" id="A0A3B0RKY9"/>
<dbReference type="InterPro" id="IPR051531">
    <property type="entry name" value="N-acetyltransferase"/>
</dbReference>
<dbReference type="InterPro" id="IPR016181">
    <property type="entry name" value="Acyl_CoA_acyltransferase"/>
</dbReference>
<sequence>MTTIETDRLILRPFTAQDIDFLDVLHSDPLVMRYILGRTRSHEENIAYLNRLIEWQADHGIGQRLVIRKEDNHPVGRCGMSFFYGAKADGILSYQLDPKGFDEGAEATRVIELGYTFQRSEWGKGYASEAAAAMRGYGLEIQKFPELHSIIIKENAGSVAVAEKIGAKRLAECLCMSSPAWDYLSRL</sequence>
<dbReference type="PANTHER" id="PTHR43792">
    <property type="entry name" value="GNAT FAMILY, PUTATIVE (AFU_ORTHOLOGUE AFUA_3G00765)-RELATED-RELATED"/>
    <property type="match status" value="1"/>
</dbReference>
<dbReference type="PANTHER" id="PTHR43792:SF1">
    <property type="entry name" value="N-ACETYLTRANSFERASE DOMAIN-CONTAINING PROTEIN"/>
    <property type="match status" value="1"/>
</dbReference>
<organism evidence="2">
    <name type="scientific">hydrothermal vent metagenome</name>
    <dbReference type="NCBI Taxonomy" id="652676"/>
    <lineage>
        <taxon>unclassified sequences</taxon>
        <taxon>metagenomes</taxon>
        <taxon>ecological metagenomes</taxon>
    </lineage>
</organism>